<organism evidence="2 3">
    <name type="scientific">Azospirillum griseum</name>
    <dbReference type="NCBI Taxonomy" id="2496639"/>
    <lineage>
        <taxon>Bacteria</taxon>
        <taxon>Pseudomonadati</taxon>
        <taxon>Pseudomonadota</taxon>
        <taxon>Alphaproteobacteria</taxon>
        <taxon>Rhodospirillales</taxon>
        <taxon>Azospirillaceae</taxon>
        <taxon>Azospirillum</taxon>
    </lineage>
</organism>
<proteinExistence type="predicted"/>
<name>A0A3S0I1Q0_9PROT</name>
<reference evidence="2 3" key="1">
    <citation type="submission" date="2018-12" db="EMBL/GenBank/DDBJ databases">
        <authorList>
            <person name="Yang Y."/>
        </authorList>
    </citation>
    <scope>NUCLEOTIDE SEQUENCE [LARGE SCALE GENOMIC DNA]</scope>
    <source>
        <strain evidence="2 3">L-25-5w-1</strain>
    </source>
</reference>
<dbReference type="AlphaFoldDB" id="A0A3S0I1Q0"/>
<dbReference type="InterPro" id="IPR002937">
    <property type="entry name" value="Amino_oxidase"/>
</dbReference>
<sequence length="499" mass="54841">MAGRRASVSPAQPWRVATLCALSRTSARRRAARRRPRGQGEPFMDEVVCIVGGGIAGLGAAHFARLQGLTPIVLEESGSLGGRAGAVCHNGEWFETGGKNFASDWTLFNGILRGFHSQTFDRQHPNFHIVIRDRLHAFDKKATLTNGLNMIRSVGLRGVLRFNGLLKRAARERDELTYFGDAIRRHELRYDPRPVNAHVPAILAEGPLRMFTIIMGAAEPDEFSFATLLLLLSSFGKGSHHSLPETTAVLFKHLAQGTDVRTGHRVTRIAVDNGRVTGVEGRCGGTPFHIPTGRVVVATPLHRVPVFLELGAAAAHAVASIPYHPLALINADYDEDVFTPEMNSIMFDPGSPLGHCSANRMHKRHSVRFTLSGRRARPLLTLDDDRLLSIAQDAFRRIHPIRGRLRYAHVQRHLGGLCAYGFHYSESRRRLLSVLDGTRGLAFAGDYLFGHNMEGCLQSAMAAVRHLTGEIGSYHRLHAYPESACGHDAAMRTLLAVPS</sequence>
<evidence type="ECO:0000259" key="1">
    <source>
        <dbReference type="Pfam" id="PF01593"/>
    </source>
</evidence>
<dbReference type="GO" id="GO:0016491">
    <property type="term" value="F:oxidoreductase activity"/>
    <property type="evidence" value="ECO:0007669"/>
    <property type="project" value="InterPro"/>
</dbReference>
<dbReference type="Pfam" id="PF01593">
    <property type="entry name" value="Amino_oxidase"/>
    <property type="match status" value="1"/>
</dbReference>
<evidence type="ECO:0000313" key="3">
    <source>
        <dbReference type="Proteomes" id="UP000277007"/>
    </source>
</evidence>
<comment type="caution">
    <text evidence="2">The sequence shown here is derived from an EMBL/GenBank/DDBJ whole genome shotgun (WGS) entry which is preliminary data.</text>
</comment>
<dbReference type="InterPro" id="IPR050464">
    <property type="entry name" value="Zeta_carotene_desat/Oxidored"/>
</dbReference>
<dbReference type="SUPFAM" id="SSF51905">
    <property type="entry name" value="FAD/NAD(P)-binding domain"/>
    <property type="match status" value="1"/>
</dbReference>
<dbReference type="Proteomes" id="UP000277007">
    <property type="component" value="Unassembled WGS sequence"/>
</dbReference>
<protein>
    <recommendedName>
        <fullName evidence="1">Amine oxidase domain-containing protein</fullName>
    </recommendedName>
</protein>
<gene>
    <name evidence="2" type="ORF">EJ903_10210</name>
</gene>
<evidence type="ECO:0000313" key="2">
    <source>
        <dbReference type="EMBL" id="RTR21097.1"/>
    </source>
</evidence>
<dbReference type="EMBL" id="RXMA01000007">
    <property type="protein sequence ID" value="RTR21097.1"/>
    <property type="molecule type" value="Genomic_DNA"/>
</dbReference>
<dbReference type="Gene3D" id="3.90.660.20">
    <property type="entry name" value="Protoporphyrinogen oxidase, mitochondrial, domain 2"/>
    <property type="match status" value="1"/>
</dbReference>
<dbReference type="InterPro" id="IPR036188">
    <property type="entry name" value="FAD/NAD-bd_sf"/>
</dbReference>
<feature type="domain" description="Amine oxidase" evidence="1">
    <location>
        <begin position="55"/>
        <end position="466"/>
    </location>
</feature>
<keyword evidence="3" id="KW-1185">Reference proteome</keyword>
<dbReference type="PANTHER" id="PTHR42923:SF3">
    <property type="entry name" value="PROTOPORPHYRINOGEN OXIDASE"/>
    <property type="match status" value="1"/>
</dbReference>
<dbReference type="Gene3D" id="3.50.50.60">
    <property type="entry name" value="FAD/NAD(P)-binding domain"/>
    <property type="match status" value="2"/>
</dbReference>
<dbReference type="PANTHER" id="PTHR42923">
    <property type="entry name" value="PROTOPORPHYRINOGEN OXIDASE"/>
    <property type="match status" value="1"/>
</dbReference>
<accession>A0A3S0I1Q0</accession>